<feature type="domain" description="PAS" evidence="2">
    <location>
        <begin position="288"/>
        <end position="361"/>
    </location>
</feature>
<keyword evidence="7" id="KW-1185">Reference proteome</keyword>
<dbReference type="InterPro" id="IPR000014">
    <property type="entry name" value="PAS"/>
</dbReference>
<feature type="transmembrane region" description="Helical" evidence="1">
    <location>
        <begin position="21"/>
        <end position="39"/>
    </location>
</feature>
<accession>A0ABX8IQI9</accession>
<evidence type="ECO:0000259" key="5">
    <source>
        <dbReference type="PROSITE" id="PS50887"/>
    </source>
</evidence>
<feature type="transmembrane region" description="Helical" evidence="1">
    <location>
        <begin position="51"/>
        <end position="71"/>
    </location>
</feature>
<dbReference type="PANTHER" id="PTHR44757">
    <property type="entry name" value="DIGUANYLATE CYCLASE DGCP"/>
    <property type="match status" value="1"/>
</dbReference>
<dbReference type="Pfam" id="PF00990">
    <property type="entry name" value="GGDEF"/>
    <property type="match status" value="1"/>
</dbReference>
<feature type="transmembrane region" description="Helical" evidence="1">
    <location>
        <begin position="157"/>
        <end position="180"/>
    </location>
</feature>
<dbReference type="InterPro" id="IPR000160">
    <property type="entry name" value="GGDEF_dom"/>
</dbReference>
<feature type="domain" description="GGDEF" evidence="5">
    <location>
        <begin position="616"/>
        <end position="749"/>
    </location>
</feature>
<dbReference type="InterPro" id="IPR035919">
    <property type="entry name" value="EAL_sf"/>
</dbReference>
<evidence type="ECO:0000259" key="4">
    <source>
        <dbReference type="PROSITE" id="PS50883"/>
    </source>
</evidence>
<dbReference type="InterPro" id="IPR003018">
    <property type="entry name" value="GAF"/>
</dbReference>
<protein>
    <submittedName>
        <fullName evidence="6">EAL domain-containing protein</fullName>
    </submittedName>
</protein>
<dbReference type="NCBIfam" id="TIGR00254">
    <property type="entry name" value="GGDEF"/>
    <property type="match status" value="1"/>
</dbReference>
<reference evidence="6 7" key="1">
    <citation type="submission" date="2021-06" db="EMBL/GenBank/DDBJ databases">
        <title>Microbial metabolic specificity influences pelagic lipid remineralization.</title>
        <authorList>
            <person name="Behrendt L."/>
            <person name="Hunter J.E."/>
            <person name="Alcolombri U."/>
            <person name="Smriga S."/>
            <person name="Mincer T."/>
            <person name="Lowenstein D.P."/>
            <person name="Peaudecerf F.J."/>
            <person name="Fernandez V.I."/>
            <person name="Fredricks H."/>
            <person name="Almblad H."/>
            <person name="Harrison J.J."/>
            <person name="Stocker R."/>
            <person name="Van Mooy B.A.S."/>
        </authorList>
    </citation>
    <scope>NUCLEOTIDE SEQUENCE [LARGE SCALE GENOMIC DNA]</scope>
    <source>
        <strain evidence="6 7">HP15-B</strain>
    </source>
</reference>
<feature type="transmembrane region" description="Helical" evidence="1">
    <location>
        <begin position="130"/>
        <end position="150"/>
    </location>
</feature>
<dbReference type="SMART" id="SM00091">
    <property type="entry name" value="PAS"/>
    <property type="match status" value="1"/>
</dbReference>
<keyword evidence="1" id="KW-0812">Transmembrane</keyword>
<evidence type="ECO:0000256" key="1">
    <source>
        <dbReference type="SAM" id="Phobius"/>
    </source>
</evidence>
<feature type="domain" description="PAC" evidence="3">
    <location>
        <begin position="365"/>
        <end position="415"/>
    </location>
</feature>
<dbReference type="InterPro" id="IPR029787">
    <property type="entry name" value="Nucleotide_cyclase"/>
</dbReference>
<feature type="transmembrane region" description="Helical" evidence="1">
    <location>
        <begin position="83"/>
        <end position="104"/>
    </location>
</feature>
<evidence type="ECO:0000259" key="3">
    <source>
        <dbReference type="PROSITE" id="PS50113"/>
    </source>
</evidence>
<dbReference type="CDD" id="cd01948">
    <property type="entry name" value="EAL"/>
    <property type="match status" value="1"/>
</dbReference>
<dbReference type="EMBL" id="CP076686">
    <property type="protein sequence ID" value="QWV15056.1"/>
    <property type="molecule type" value="Genomic_DNA"/>
</dbReference>
<dbReference type="Pfam" id="PF13185">
    <property type="entry name" value="GAF_2"/>
    <property type="match status" value="1"/>
</dbReference>
<dbReference type="SUPFAM" id="SSF55073">
    <property type="entry name" value="Nucleotide cyclase"/>
    <property type="match status" value="1"/>
</dbReference>
<sequence>MRFNTHSATRPSGIYRRIVHQIGWLTIAIATLVLLSWFFDIEAGKRILPGFQSMKFNTAMCFLACGLILRYKALIYRPCSDCPVTLTIAAFLLIIPGLTLLEYFSGWQLGIDNPFVQDTATPPSDWPGRMSIGTALCFGLIGAAWMATVLPVRHSTIALQVLALTVFTISGSALTGYVFGIQQFELTIFSTMALHTSLLFVLCSTAMLLVRPNEGIMASATSPYVGGRSVRKLLPFIIVTPILMCWLSLKGLQAGYYSEAFGFAISAVSSILVLSFVGWFGADALNREEERFRSTIDSSPVATVMVDQAGIIQMANQLAHSLFLYPRNHLVGKPLESLLPLRFREEHSVFVRGFMNAPQQRMMGEGRELFALRHDDSEFPAEIALNPVHTVEGRYIMASVMDITERLKAEEKILRLNRIHKVLSGINTLIVRVQTRKALFEEATRLTVEEGELLAAMIVEYNHDSGQGTVLNQHAANNKFSNRPLSKAETAIVGECLQNHRIVIKNELRKPDYNRGFNDLINLGVGALVAFPLTHRDQELQVALLLYREDAFSFDQAEMRLLNEVAGDISFAIANLAKSHQLEYLTHFDSVTELPNRLLFTDRLQQAILQAEWRKNVFSILYVDIDRFRQVNDSLGHTVGDYVLCKVAERILACVAEADTVARWGGDEFIVLLPDRSGADASEIATCINGQLHSVISLENGRELFVSCSMGIAECDGTGIDVDVLINRARTAMATIKEQGGNDYRHFIASDHGTLSDALALETSLRHALEERQLELYYQPQIDIASRQLVGLEALLRWQHPTEGLVPPDHFIPLAEKTGLIIPIGKWVLYEACRQAAAIPGLRVAVNLSARQFHQENLVTVVQEVLDKTGMPPAYLELEITESALIYEVEAAIDTMSQLSSLGVSISLDDFGTGYSSLSYLKRFPIDTLKIDKSFINEVTTDPGSEVIANTIIAMAHSLNLKVIAEGVETEEQLAMLRERECDQAQGYLIARPMPFSEVIAKFQL</sequence>
<dbReference type="PROSITE" id="PS50887">
    <property type="entry name" value="GGDEF"/>
    <property type="match status" value="1"/>
</dbReference>
<evidence type="ECO:0000313" key="6">
    <source>
        <dbReference type="EMBL" id="QWV15056.1"/>
    </source>
</evidence>
<dbReference type="PROSITE" id="PS50883">
    <property type="entry name" value="EAL"/>
    <property type="match status" value="1"/>
</dbReference>
<dbReference type="PROSITE" id="PS50112">
    <property type="entry name" value="PAS"/>
    <property type="match status" value="1"/>
</dbReference>
<feature type="transmembrane region" description="Helical" evidence="1">
    <location>
        <begin position="261"/>
        <end position="282"/>
    </location>
</feature>
<dbReference type="NCBIfam" id="TIGR00229">
    <property type="entry name" value="sensory_box"/>
    <property type="match status" value="1"/>
</dbReference>
<dbReference type="SUPFAM" id="SSF55781">
    <property type="entry name" value="GAF domain-like"/>
    <property type="match status" value="1"/>
</dbReference>
<dbReference type="Proteomes" id="UP000683442">
    <property type="component" value="Chromosome"/>
</dbReference>
<organism evidence="6 7">
    <name type="scientific">Marinobacter adhaerens</name>
    <dbReference type="NCBI Taxonomy" id="1033846"/>
    <lineage>
        <taxon>Bacteria</taxon>
        <taxon>Pseudomonadati</taxon>
        <taxon>Pseudomonadota</taxon>
        <taxon>Gammaproteobacteria</taxon>
        <taxon>Pseudomonadales</taxon>
        <taxon>Marinobacteraceae</taxon>
        <taxon>Marinobacter</taxon>
    </lineage>
</organism>
<dbReference type="PANTHER" id="PTHR44757:SF2">
    <property type="entry name" value="BIOFILM ARCHITECTURE MAINTENANCE PROTEIN MBAA"/>
    <property type="match status" value="1"/>
</dbReference>
<dbReference type="SMART" id="SM00052">
    <property type="entry name" value="EAL"/>
    <property type="match status" value="1"/>
</dbReference>
<dbReference type="InterPro" id="IPR035965">
    <property type="entry name" value="PAS-like_dom_sf"/>
</dbReference>
<dbReference type="Gene3D" id="3.30.450.40">
    <property type="match status" value="1"/>
</dbReference>
<dbReference type="CDD" id="cd01949">
    <property type="entry name" value="GGDEF"/>
    <property type="match status" value="1"/>
</dbReference>
<feature type="transmembrane region" description="Helical" evidence="1">
    <location>
        <begin position="186"/>
        <end position="210"/>
    </location>
</feature>
<dbReference type="InterPro" id="IPR013767">
    <property type="entry name" value="PAS_fold"/>
</dbReference>
<dbReference type="CDD" id="cd00130">
    <property type="entry name" value="PAS"/>
    <property type="match status" value="1"/>
</dbReference>
<dbReference type="SMART" id="SM00267">
    <property type="entry name" value="GGDEF"/>
    <property type="match status" value="1"/>
</dbReference>
<proteinExistence type="predicted"/>
<dbReference type="Gene3D" id="3.30.450.20">
    <property type="entry name" value="PAS domain"/>
    <property type="match status" value="1"/>
</dbReference>
<evidence type="ECO:0000259" key="2">
    <source>
        <dbReference type="PROSITE" id="PS50112"/>
    </source>
</evidence>
<feature type="domain" description="EAL" evidence="4">
    <location>
        <begin position="758"/>
        <end position="1005"/>
    </location>
</feature>
<dbReference type="PROSITE" id="PS50113">
    <property type="entry name" value="PAC"/>
    <property type="match status" value="1"/>
</dbReference>
<keyword evidence="1" id="KW-0472">Membrane</keyword>
<dbReference type="SUPFAM" id="SSF55785">
    <property type="entry name" value="PYP-like sensor domain (PAS domain)"/>
    <property type="match status" value="1"/>
</dbReference>
<dbReference type="Gene3D" id="3.30.70.270">
    <property type="match status" value="1"/>
</dbReference>
<gene>
    <name evidence="6" type="ORF">KQ249_11235</name>
</gene>
<evidence type="ECO:0000313" key="7">
    <source>
        <dbReference type="Proteomes" id="UP000683442"/>
    </source>
</evidence>
<keyword evidence="1" id="KW-1133">Transmembrane helix</keyword>
<dbReference type="Gene3D" id="3.20.20.450">
    <property type="entry name" value="EAL domain"/>
    <property type="match status" value="1"/>
</dbReference>
<dbReference type="InterPro" id="IPR000700">
    <property type="entry name" value="PAS-assoc_C"/>
</dbReference>
<dbReference type="Pfam" id="PF00563">
    <property type="entry name" value="EAL"/>
    <property type="match status" value="1"/>
</dbReference>
<dbReference type="SUPFAM" id="SSF141868">
    <property type="entry name" value="EAL domain-like"/>
    <property type="match status" value="1"/>
</dbReference>
<dbReference type="Pfam" id="PF00989">
    <property type="entry name" value="PAS"/>
    <property type="match status" value="1"/>
</dbReference>
<dbReference type="InterPro" id="IPR001633">
    <property type="entry name" value="EAL_dom"/>
</dbReference>
<dbReference type="InterPro" id="IPR029016">
    <property type="entry name" value="GAF-like_dom_sf"/>
</dbReference>
<dbReference type="InterPro" id="IPR052155">
    <property type="entry name" value="Biofilm_reg_signaling"/>
</dbReference>
<name>A0ABX8IQI9_9GAMM</name>
<dbReference type="InterPro" id="IPR043128">
    <property type="entry name" value="Rev_trsase/Diguanyl_cyclase"/>
</dbReference>